<dbReference type="Proteomes" id="UP000264101">
    <property type="component" value="Segment"/>
</dbReference>
<dbReference type="KEGG" id="vg:55002999"/>
<evidence type="ECO:0000313" key="1">
    <source>
        <dbReference type="EMBL" id="AXY81817.1"/>
    </source>
</evidence>
<accession>A0A385IGN0</accession>
<protein>
    <submittedName>
        <fullName evidence="1">Uncharacterized protein</fullName>
    </submittedName>
</protein>
<dbReference type="InterPro" id="IPR025915">
    <property type="entry name" value="Phage_gp49_66"/>
</dbReference>
<evidence type="ECO:0000313" key="2">
    <source>
        <dbReference type="Proteomes" id="UP000264101"/>
    </source>
</evidence>
<keyword evidence="2" id="KW-1185">Reference proteome</keyword>
<name>A0A385IGN0_9CAUD</name>
<dbReference type="GeneID" id="55002999"/>
<dbReference type="Pfam" id="PF13876">
    <property type="entry name" value="Phage_gp49_66"/>
    <property type="match status" value="1"/>
</dbReference>
<dbReference type="RefSeq" id="YP_009811968.1">
    <property type="nucleotide sequence ID" value="NC_048058.1"/>
</dbReference>
<reference evidence="1 2" key="1">
    <citation type="submission" date="2018-08" db="EMBL/GenBank/DDBJ databases">
        <title>SRE bacteriophages.</title>
        <authorList>
            <person name="Carstens A.B."/>
            <person name="Djurhuus A.M."/>
            <person name="Kot W."/>
            <person name="Hansen L.H."/>
        </authorList>
    </citation>
    <scope>NUCLEOTIDE SEQUENCE [LARGE SCALE GENOMIC DNA]</scope>
</reference>
<proteinExistence type="predicted"/>
<sequence>MSNKVEYSRIKALVDSLQYKFAVVQGTTTTVCLAVLPNGFSVGKGESACVDPANFDPVLGEKYAKERALVDAENMLWMLEGYSLAMKLNPVE</sequence>
<organism evidence="1 2">
    <name type="scientific">Pectobacterium phage Lelidair</name>
    <dbReference type="NCBI Taxonomy" id="2320195"/>
    <lineage>
        <taxon>Viruses</taxon>
        <taxon>Duplodnaviria</taxon>
        <taxon>Heunggongvirae</taxon>
        <taxon>Uroviricota</taxon>
        <taxon>Caudoviricetes</taxon>
        <taxon>Autographivirales</taxon>
        <taxon>Autoscriptoviridae</taxon>
        <taxon>Corkvirinae</taxon>
        <taxon>Phimunavirus</taxon>
        <taxon>Phimunavirus lelidair</taxon>
    </lineage>
</organism>
<dbReference type="EMBL" id="MH807814">
    <property type="protein sequence ID" value="AXY81817.1"/>
    <property type="molecule type" value="Genomic_DNA"/>
</dbReference>